<dbReference type="GO" id="GO:0007155">
    <property type="term" value="P:cell adhesion"/>
    <property type="evidence" value="ECO:0007669"/>
    <property type="project" value="InterPro"/>
</dbReference>
<evidence type="ECO:0000256" key="2">
    <source>
        <dbReference type="ARBA" id="ARBA00011255"/>
    </source>
</evidence>
<dbReference type="GO" id="GO:0009421">
    <property type="term" value="C:bacterial-type flagellum filament cap"/>
    <property type="evidence" value="ECO:0007669"/>
    <property type="project" value="InterPro"/>
</dbReference>
<evidence type="ECO:0000259" key="7">
    <source>
        <dbReference type="Pfam" id="PF07195"/>
    </source>
</evidence>
<dbReference type="AlphaFoldDB" id="A0A4R8ZVJ8"/>
<dbReference type="InterPro" id="IPR010809">
    <property type="entry name" value="FliD_C"/>
</dbReference>
<dbReference type="GO" id="GO:0009424">
    <property type="term" value="C:bacterial-type flagellum hook"/>
    <property type="evidence" value="ECO:0007669"/>
    <property type="project" value="UniProtKB-UniRule"/>
</dbReference>
<dbReference type="OrthoDB" id="5241527at2"/>
<evidence type="ECO:0000256" key="4">
    <source>
        <dbReference type="ARBA" id="ARBA00023143"/>
    </source>
</evidence>
<keyword evidence="3" id="KW-0175">Coiled coil</keyword>
<comment type="function">
    <text evidence="5">Required for morphogenesis and for the elongation of the flagellar filament by facilitating polymerization of the flagellin monomers at the tip of growing filament. Forms a capping structure, which prevents flagellin subunits (transported through the central channel of the flagellum) from leaking out without polymerization at the distal end.</text>
</comment>
<dbReference type="InterPro" id="IPR040026">
    <property type="entry name" value="FliD"/>
</dbReference>
<dbReference type="PANTHER" id="PTHR30288:SF0">
    <property type="entry name" value="FLAGELLAR HOOK-ASSOCIATED PROTEIN 2"/>
    <property type="match status" value="1"/>
</dbReference>
<comment type="similarity">
    <text evidence="1 5">Belongs to the FliD family.</text>
</comment>
<evidence type="ECO:0000313" key="8">
    <source>
        <dbReference type="EMBL" id="TFD47270.1"/>
    </source>
</evidence>
<evidence type="ECO:0000256" key="5">
    <source>
        <dbReference type="RuleBase" id="RU362066"/>
    </source>
</evidence>
<dbReference type="EMBL" id="SOHE01000065">
    <property type="protein sequence ID" value="TFD47270.1"/>
    <property type="molecule type" value="Genomic_DNA"/>
</dbReference>
<dbReference type="Pfam" id="PF07195">
    <property type="entry name" value="FliD_C"/>
    <property type="match status" value="1"/>
</dbReference>
<accession>A0A4R8ZVJ8</accession>
<feature type="domain" description="Flagellar hook-associated protein 2 C-terminal" evidence="7">
    <location>
        <begin position="215"/>
        <end position="441"/>
    </location>
</feature>
<keyword evidence="9" id="KW-1185">Reference proteome</keyword>
<proteinExistence type="inferred from homology"/>
<comment type="caution">
    <text evidence="8">The sequence shown here is derived from an EMBL/GenBank/DDBJ whole genome shotgun (WGS) entry which is preliminary data.</text>
</comment>
<dbReference type="GO" id="GO:0005576">
    <property type="term" value="C:extracellular region"/>
    <property type="evidence" value="ECO:0007669"/>
    <property type="project" value="UniProtKB-SubCell"/>
</dbReference>
<protein>
    <recommendedName>
        <fullName evidence="5">Flagellar hook-associated protein 2</fullName>
        <shortName evidence="5">HAP2</shortName>
    </recommendedName>
    <alternativeName>
        <fullName evidence="5">Flagellar cap protein</fullName>
    </alternativeName>
</protein>
<comment type="subcellular location">
    <subcellularLocation>
        <location evidence="5">Secreted</location>
    </subcellularLocation>
    <subcellularLocation>
        <location evidence="5">Bacterial flagellum</location>
    </subcellularLocation>
</comment>
<comment type="subunit">
    <text evidence="2 5">Homopentamer.</text>
</comment>
<evidence type="ECO:0000313" key="9">
    <source>
        <dbReference type="Proteomes" id="UP000297447"/>
    </source>
</evidence>
<sequence length="460" mass="46859">MSMAVDGLISGLDTTSLINQLMTLEAGPQTLLKAKVTTSNTLTTALQALNTSVASLATLAAKSATADSLNIYAAKSSSSTVTTSAASTATSGSLDIVVDQLAQSQSGVTAAMTVASTTDYTLVANDGTQTSITAASTSLDDVVAAINDADAGITATKIASGTNAAGETQYRLQIVGDETGAESAFELHAGTGAMVDGGTSTNLLTDTGAAVIRTAQDASVTLWKGTSAEQAITSSTNTFEDLLPGVAVTVSAVSNDPVTVSVSRDDAAVSKIASGLVDSLNTLFALISTKSAVVNSTDSSGAAVVSGGVFSGDSTVRDVKQLIMNAASYPVDGRSPSEIGISITKTGTLEYDADKFAAAMAEDPEFVKSVLAEISSRVADAATSSSDKYDGLITARITGQESLVKDLGTQIDNWDLRLTSRRSSLERTYASLEVQLSNMNAQSAWLTAQVESLNASKSNN</sequence>
<keyword evidence="4 5" id="KW-0975">Bacterial flagellum</keyword>
<evidence type="ECO:0000256" key="3">
    <source>
        <dbReference type="ARBA" id="ARBA00023054"/>
    </source>
</evidence>
<dbReference type="Proteomes" id="UP000297447">
    <property type="component" value="Unassembled WGS sequence"/>
</dbReference>
<evidence type="ECO:0000256" key="1">
    <source>
        <dbReference type="ARBA" id="ARBA00009764"/>
    </source>
</evidence>
<dbReference type="InterPro" id="IPR003481">
    <property type="entry name" value="FliD_N"/>
</dbReference>
<organism evidence="8 9">
    <name type="scientific">Cryobacterium frigoriphilum</name>
    <dbReference type="NCBI Taxonomy" id="1259150"/>
    <lineage>
        <taxon>Bacteria</taxon>
        <taxon>Bacillati</taxon>
        <taxon>Actinomycetota</taxon>
        <taxon>Actinomycetes</taxon>
        <taxon>Micrococcales</taxon>
        <taxon>Microbacteriaceae</taxon>
        <taxon>Cryobacterium</taxon>
    </lineage>
</organism>
<dbReference type="Pfam" id="PF02465">
    <property type="entry name" value="FliD_N"/>
    <property type="match status" value="1"/>
</dbReference>
<reference evidence="8 9" key="1">
    <citation type="submission" date="2019-03" db="EMBL/GenBank/DDBJ databases">
        <title>Genomics of glacier-inhabiting Cryobacterium strains.</title>
        <authorList>
            <person name="Liu Q."/>
            <person name="Xin Y.-H."/>
        </authorList>
    </citation>
    <scope>NUCLEOTIDE SEQUENCE [LARGE SCALE GENOMIC DNA]</scope>
    <source>
        <strain evidence="8 9">Hh14</strain>
    </source>
</reference>
<evidence type="ECO:0000259" key="6">
    <source>
        <dbReference type="Pfam" id="PF02465"/>
    </source>
</evidence>
<gene>
    <name evidence="8" type="ORF">E3T55_15495</name>
</gene>
<keyword evidence="5" id="KW-0964">Secreted</keyword>
<name>A0A4R8ZVJ8_9MICO</name>
<dbReference type="PANTHER" id="PTHR30288">
    <property type="entry name" value="FLAGELLAR CAP/ASSEMBLY PROTEIN FLID"/>
    <property type="match status" value="1"/>
</dbReference>
<dbReference type="GO" id="GO:0071973">
    <property type="term" value="P:bacterial-type flagellum-dependent cell motility"/>
    <property type="evidence" value="ECO:0007669"/>
    <property type="project" value="TreeGrafter"/>
</dbReference>
<feature type="domain" description="Flagellar hook-associated protein 2 N-terminal" evidence="6">
    <location>
        <begin position="10"/>
        <end position="105"/>
    </location>
</feature>